<accession>A0AAE9EUV9</accession>
<dbReference type="PANTHER" id="PTHR21566">
    <property type="entry name" value="CILIA- AND FLAGELLA-ASSOCIATED PROTEIN 251-LIKE-RELATED-RELATED"/>
    <property type="match status" value="1"/>
</dbReference>
<evidence type="ECO:0000313" key="2">
    <source>
        <dbReference type="EMBL" id="UMM32076.1"/>
    </source>
</evidence>
<organism evidence="2 3">
    <name type="scientific">Caenorhabditis briggsae</name>
    <dbReference type="NCBI Taxonomy" id="6238"/>
    <lineage>
        <taxon>Eukaryota</taxon>
        <taxon>Metazoa</taxon>
        <taxon>Ecdysozoa</taxon>
        <taxon>Nematoda</taxon>
        <taxon>Chromadorea</taxon>
        <taxon>Rhabditida</taxon>
        <taxon>Rhabditina</taxon>
        <taxon>Rhabditomorpha</taxon>
        <taxon>Rhabditoidea</taxon>
        <taxon>Rhabditidae</taxon>
        <taxon>Peloderinae</taxon>
        <taxon>Caenorhabditis</taxon>
    </lineage>
</organism>
<feature type="region of interest" description="Disordered" evidence="1">
    <location>
        <begin position="377"/>
        <end position="409"/>
    </location>
</feature>
<proteinExistence type="predicted"/>
<dbReference type="EMBL" id="CP092624">
    <property type="protein sequence ID" value="UMM32076.1"/>
    <property type="molecule type" value="Genomic_DNA"/>
</dbReference>
<dbReference type="AlphaFoldDB" id="A0AAE9EUV9"/>
<gene>
    <name evidence="2" type="ORF">L5515_006011</name>
</gene>
<feature type="compositionally biased region" description="Low complexity" evidence="1">
    <location>
        <begin position="397"/>
        <end position="409"/>
    </location>
</feature>
<reference evidence="2 3" key="1">
    <citation type="submission" date="2022-04" db="EMBL/GenBank/DDBJ databases">
        <title>Chromosome-level reference genomes for two strains of Caenorhabditis briggsae: an improved platform for comparative genomics.</title>
        <authorList>
            <person name="Stevens L."/>
            <person name="Andersen E."/>
        </authorList>
    </citation>
    <scope>NUCLEOTIDE SEQUENCE [LARGE SCALE GENOMIC DNA]</scope>
    <source>
        <strain evidence="2">VX34</strain>
        <tissue evidence="2">Whole-organism</tissue>
    </source>
</reference>
<dbReference type="InterPro" id="IPR007883">
    <property type="entry name" value="DUF713"/>
</dbReference>
<keyword evidence="3" id="KW-1185">Reference proteome</keyword>
<evidence type="ECO:0000313" key="3">
    <source>
        <dbReference type="Proteomes" id="UP000829354"/>
    </source>
</evidence>
<sequence>MMVKITMSEDVVMCFKYCANRVSLLESIRCLFSSGVFSVIIPYSSEFECSFVSMHLKLFVEFLRNWDQPNDSDWPALLYLERNVPELLHDMKYSILKGTWDPFYWKYRSKFDYMIQKSRNQKVIDFQIQCNGDCFESFKLRDFAFNFKKSNADYMPPLINTALRTPLKSNNKGNVSNELGKTPVKRENNELGRCKAQTNFQSKTARVIFTPASLPPFALPGTGSRHVQCGHTFSEISLKFLDFVIGPTENESTGTTAGQCIFTACIGIKKNMIRRMIEKERMEMKKDFIQRLKLITQYQNKLEELKSLVLGMFLQENDNTEIIEKSQNCIESMKARSELKKEELDEETSERERQFELFVRKLCKILDIGEEKFIEEELAGSENEERMDSENSNKNPSSVAGSVESSSCECPTCTMNLVWNKIDENQTASESVSEKNQKKLEQLRQLLILTKEMKNERVEKIIEGLKKDKEERNMKVDELLSEIDSKLQTGEPG</sequence>
<evidence type="ECO:0000256" key="1">
    <source>
        <dbReference type="SAM" id="MobiDB-lite"/>
    </source>
</evidence>
<protein>
    <submittedName>
        <fullName evidence="2">Uncharacterized protein</fullName>
    </submittedName>
</protein>
<dbReference type="PANTHER" id="PTHR21566:SF2">
    <property type="entry name" value="CILIA- AND FLAGELLA-ASSOCIATED PROTEIN 251-LIKE-RELATED"/>
    <property type="match status" value="1"/>
</dbReference>
<name>A0AAE9EUV9_CAEBR</name>
<dbReference type="Proteomes" id="UP000829354">
    <property type="component" value="Chromosome V"/>
</dbReference>